<comment type="subcellular location">
    <subcellularLocation>
        <location evidence="1">Cell membrane</location>
        <topology evidence="1">Multi-pass membrane protein</topology>
    </subcellularLocation>
</comment>
<dbReference type="EMBL" id="JAKMUT010000003">
    <property type="protein sequence ID" value="MCZ9289557.1"/>
    <property type="molecule type" value="Genomic_DNA"/>
</dbReference>
<evidence type="ECO:0000256" key="1">
    <source>
        <dbReference type="ARBA" id="ARBA00004651"/>
    </source>
</evidence>
<comment type="caution">
    <text evidence="8">The sequence shown here is derived from an EMBL/GenBank/DDBJ whole genome shotgun (WGS) entry which is preliminary data.</text>
</comment>
<evidence type="ECO:0000313" key="9">
    <source>
        <dbReference type="Proteomes" id="UP001146469"/>
    </source>
</evidence>
<dbReference type="Proteomes" id="UP001146469">
    <property type="component" value="Unassembled WGS sequence"/>
</dbReference>
<evidence type="ECO:0000256" key="3">
    <source>
        <dbReference type="ARBA" id="ARBA00022475"/>
    </source>
</evidence>
<dbReference type="PANTHER" id="PTHR33452:SF1">
    <property type="entry name" value="INNER MEMBRANE PROTEIN YPHA-RELATED"/>
    <property type="match status" value="1"/>
</dbReference>
<feature type="transmembrane region" description="Helical" evidence="7">
    <location>
        <begin position="108"/>
        <end position="128"/>
    </location>
</feature>
<evidence type="ECO:0000256" key="7">
    <source>
        <dbReference type="SAM" id="Phobius"/>
    </source>
</evidence>
<protein>
    <submittedName>
        <fullName evidence="8">DoxX family protein</fullName>
    </submittedName>
</protein>
<keyword evidence="5 7" id="KW-1133">Transmembrane helix</keyword>
<dbReference type="AlphaFoldDB" id="A0A9X3LJZ6"/>
<organism evidence="8 9">
    <name type="scientific">Corynebacterium evansiae</name>
    <dbReference type="NCBI Taxonomy" id="2913499"/>
    <lineage>
        <taxon>Bacteria</taxon>
        <taxon>Bacillati</taxon>
        <taxon>Actinomycetota</taxon>
        <taxon>Actinomycetes</taxon>
        <taxon>Mycobacteriales</taxon>
        <taxon>Corynebacteriaceae</taxon>
        <taxon>Corynebacterium</taxon>
    </lineage>
</organism>
<evidence type="ECO:0000256" key="4">
    <source>
        <dbReference type="ARBA" id="ARBA00022692"/>
    </source>
</evidence>
<feature type="transmembrane region" description="Helical" evidence="7">
    <location>
        <begin position="72"/>
        <end position="96"/>
    </location>
</feature>
<dbReference type="InterPro" id="IPR032808">
    <property type="entry name" value="DoxX"/>
</dbReference>
<evidence type="ECO:0000256" key="2">
    <source>
        <dbReference type="ARBA" id="ARBA00006679"/>
    </source>
</evidence>
<proteinExistence type="inferred from homology"/>
<dbReference type="PANTHER" id="PTHR33452">
    <property type="entry name" value="OXIDOREDUCTASE CATD-RELATED"/>
    <property type="match status" value="1"/>
</dbReference>
<evidence type="ECO:0000313" key="8">
    <source>
        <dbReference type="EMBL" id="MCZ9289557.1"/>
    </source>
</evidence>
<name>A0A9X3LJZ6_9CORY</name>
<dbReference type="Pfam" id="PF07681">
    <property type="entry name" value="DoxX"/>
    <property type="match status" value="1"/>
</dbReference>
<keyword evidence="4 7" id="KW-0812">Transmembrane</keyword>
<evidence type="ECO:0000256" key="5">
    <source>
        <dbReference type="ARBA" id="ARBA00022989"/>
    </source>
</evidence>
<evidence type="ECO:0000256" key="6">
    <source>
        <dbReference type="ARBA" id="ARBA00023136"/>
    </source>
</evidence>
<accession>A0A9X3LJZ6</accession>
<comment type="similarity">
    <text evidence="2">Belongs to the DoxX family.</text>
</comment>
<sequence length="140" mass="14885">MLNHPAARDAALLLLRLVTGVIFIAHGWKKVFIDGMGGVTGTVATFDRLHIPQPKVSAWAAASFEMLGGAMLIVGLLTTAVAGLFAIYSALVLYFVHWSNGFFVADGGMEFVLLLVVSLMMIVVFGAGRASLDKALSRFG</sequence>
<keyword evidence="6 7" id="KW-0472">Membrane</keyword>
<dbReference type="GO" id="GO:0005886">
    <property type="term" value="C:plasma membrane"/>
    <property type="evidence" value="ECO:0007669"/>
    <property type="project" value="UniProtKB-SubCell"/>
</dbReference>
<reference evidence="8" key="1">
    <citation type="submission" date="2022-02" db="EMBL/GenBank/DDBJ databases">
        <title>Corynebacterium sp. from urogenital microbiome.</title>
        <authorList>
            <person name="Cappelli E.A."/>
            <person name="Ribeiro T.G."/>
            <person name="Peixe L."/>
        </authorList>
    </citation>
    <scope>NUCLEOTIDE SEQUENCE</scope>
    <source>
        <strain evidence="8">C8Ua_174</strain>
    </source>
</reference>
<gene>
    <name evidence="8" type="ORF">L8V00_04950</name>
</gene>
<dbReference type="RefSeq" id="WP_080722694.1">
    <property type="nucleotide sequence ID" value="NZ_JAKMUT010000003.1"/>
</dbReference>
<keyword evidence="3" id="KW-1003">Cell membrane</keyword>
<dbReference type="InterPro" id="IPR051907">
    <property type="entry name" value="DoxX-like_oxidoreductase"/>
</dbReference>
<keyword evidence="9" id="KW-1185">Reference proteome</keyword>
<feature type="transmembrane region" description="Helical" evidence="7">
    <location>
        <begin position="6"/>
        <end position="28"/>
    </location>
</feature>